<dbReference type="AlphaFoldDB" id="A0A1J4JXY3"/>
<reference evidence="1" key="1">
    <citation type="submission" date="2016-10" db="EMBL/GenBank/DDBJ databases">
        <authorList>
            <person name="Benchimol M."/>
            <person name="Almeida L.G."/>
            <person name="Vasconcelos A.T."/>
            <person name="Perreira-Neves A."/>
            <person name="Rosa I.A."/>
            <person name="Tasca T."/>
            <person name="Bogo M.R."/>
            <person name="de Souza W."/>
        </authorList>
    </citation>
    <scope>NUCLEOTIDE SEQUENCE [LARGE SCALE GENOMIC DNA]</scope>
    <source>
        <strain evidence="1">K</strain>
    </source>
</reference>
<gene>
    <name evidence="1" type="ORF">TRFO_30571</name>
</gene>
<comment type="caution">
    <text evidence="1">The sequence shown here is derived from an EMBL/GenBank/DDBJ whole genome shotgun (WGS) entry which is preliminary data.</text>
</comment>
<evidence type="ECO:0008006" key="3">
    <source>
        <dbReference type="Google" id="ProtNLM"/>
    </source>
</evidence>
<organism evidence="1 2">
    <name type="scientific">Tritrichomonas foetus</name>
    <dbReference type="NCBI Taxonomy" id="1144522"/>
    <lineage>
        <taxon>Eukaryota</taxon>
        <taxon>Metamonada</taxon>
        <taxon>Parabasalia</taxon>
        <taxon>Tritrichomonadida</taxon>
        <taxon>Tritrichomonadidae</taxon>
        <taxon>Tritrichomonas</taxon>
    </lineage>
</organism>
<dbReference type="VEuPathDB" id="TrichDB:TRFO_30571"/>
<dbReference type="GeneID" id="94842138"/>
<evidence type="ECO:0000313" key="2">
    <source>
        <dbReference type="Proteomes" id="UP000179807"/>
    </source>
</evidence>
<dbReference type="Proteomes" id="UP000179807">
    <property type="component" value="Unassembled WGS sequence"/>
</dbReference>
<evidence type="ECO:0000313" key="1">
    <source>
        <dbReference type="EMBL" id="OHT02374.1"/>
    </source>
</evidence>
<accession>A0A1J4JXY3</accession>
<protein>
    <recommendedName>
        <fullName evidence="3">UBR-type domain-containing protein</fullName>
    </recommendedName>
</protein>
<proteinExistence type="predicted"/>
<keyword evidence="2" id="KW-1185">Reference proteome</keyword>
<dbReference type="RefSeq" id="XP_068355510.1">
    <property type="nucleotide sequence ID" value="XM_068507434.1"/>
</dbReference>
<sequence>MHFNLDPKNCSHPRTRLSSLKPFHGFRCITCENHNNIHEPICAGCAEKCHAGHNIQNAHKLCYFCACYENMFPCQCQFNENPEKVLQRKRPFSLFFEVDGKKMAMTVDNSHCFQKKYPIVAIEFEENCKLQQFIFDDQDNQEITCVSDPKYVIEVHKKGLWAANPTGRANQRFNFIDGRMVNETMKECFVTFVGNIQDGYDFLFVAKDDVVSQTFSFIYHEREENDESNDNEIDQFHDEGIQNPFTLNELRTN</sequence>
<name>A0A1J4JXY3_9EUKA</name>
<dbReference type="EMBL" id="MLAK01000870">
    <property type="protein sequence ID" value="OHT02374.1"/>
    <property type="molecule type" value="Genomic_DNA"/>
</dbReference>